<reference evidence="3 4" key="1">
    <citation type="submission" date="2016-10" db="EMBL/GenBank/DDBJ databases">
        <authorList>
            <person name="de Groot N.N."/>
        </authorList>
    </citation>
    <scope>NUCLEOTIDE SEQUENCE [LARGE SCALE GENOMIC DNA]</scope>
    <source>
        <strain evidence="3 4">CGMCC 4.3491</strain>
    </source>
</reference>
<name>A0A1H3TED0_9MICO</name>
<feature type="transmembrane region" description="Helical" evidence="2">
    <location>
        <begin position="364"/>
        <end position="385"/>
    </location>
</feature>
<evidence type="ECO:0008006" key="5">
    <source>
        <dbReference type="Google" id="ProtNLM"/>
    </source>
</evidence>
<feature type="transmembrane region" description="Helical" evidence="2">
    <location>
        <begin position="133"/>
        <end position="155"/>
    </location>
</feature>
<dbReference type="STRING" id="381665.SAMN05216554_4142"/>
<organism evidence="3 4">
    <name type="scientific">Herbiconiux ginsengi</name>
    <dbReference type="NCBI Taxonomy" id="381665"/>
    <lineage>
        <taxon>Bacteria</taxon>
        <taxon>Bacillati</taxon>
        <taxon>Actinomycetota</taxon>
        <taxon>Actinomycetes</taxon>
        <taxon>Micrococcales</taxon>
        <taxon>Microbacteriaceae</taxon>
        <taxon>Herbiconiux</taxon>
    </lineage>
</organism>
<feature type="region of interest" description="Disordered" evidence="1">
    <location>
        <begin position="427"/>
        <end position="475"/>
    </location>
</feature>
<dbReference type="AlphaFoldDB" id="A0A1H3TED0"/>
<dbReference type="Proteomes" id="UP000198891">
    <property type="component" value="Unassembled WGS sequence"/>
</dbReference>
<evidence type="ECO:0000256" key="2">
    <source>
        <dbReference type="SAM" id="Phobius"/>
    </source>
</evidence>
<evidence type="ECO:0000313" key="4">
    <source>
        <dbReference type="Proteomes" id="UP000198891"/>
    </source>
</evidence>
<feature type="compositionally biased region" description="Low complexity" evidence="1">
    <location>
        <begin position="441"/>
        <end position="462"/>
    </location>
</feature>
<feature type="transmembrane region" description="Helical" evidence="2">
    <location>
        <begin position="206"/>
        <end position="227"/>
    </location>
</feature>
<feature type="transmembrane region" description="Helical" evidence="2">
    <location>
        <begin position="175"/>
        <end position="194"/>
    </location>
</feature>
<feature type="transmembrane region" description="Helical" evidence="2">
    <location>
        <begin position="391"/>
        <end position="414"/>
    </location>
</feature>
<feature type="transmembrane region" description="Helical" evidence="2">
    <location>
        <begin position="96"/>
        <end position="121"/>
    </location>
</feature>
<protein>
    <recommendedName>
        <fullName evidence="5">TrbL/VirB6 plasmid conjugal transfer protein</fullName>
    </recommendedName>
</protein>
<feature type="compositionally biased region" description="Gly residues" evidence="1">
    <location>
        <begin position="429"/>
        <end position="440"/>
    </location>
</feature>
<feature type="transmembrane region" description="Helical" evidence="2">
    <location>
        <begin position="295"/>
        <end position="315"/>
    </location>
</feature>
<dbReference type="InterPro" id="IPR045782">
    <property type="entry name" value="TrbL_3"/>
</dbReference>
<keyword evidence="2" id="KW-1133">Transmembrane helix</keyword>
<feature type="transmembrane region" description="Helical" evidence="2">
    <location>
        <begin position="327"/>
        <end position="352"/>
    </location>
</feature>
<sequence length="539" mass="52097">MGGGLILAAAADPCSNPLYFATHAPECASSGVGNIISQASNDAVQELMNRVLEGLGKALASIGTMWVNVPTPVLTAGNGAGVLPTNYPGADQFTTILSYVSYIGLTIAVLSIVALGALMALQSRRGEGIRNAGKLGVIFIAITLISGASALVGGLLSARAPEGSSSTVGFLQNALWYWVGGLAILSIIIAGIRMAWEQRAQPGKDLIQSLITLVVVSGTGLAVITLATTAADQFSVWILQGATNCDVSAAGSQCFGTNMAALITLTAGSPIGVIGVLILGAIALLMTYVQVALMVIRGGLLVVLAGALPLTASFTNTQMGKQWFGKMIGWTLAFILYKPAAALIYAAAFSLAGTDAFQDDGGGIYSILTGLALMLMALIALPALLKFVAPMTGAVAGGGAGGLALAGAAGMVGGEVASGAVRRMSSAGNSGGGVSGGGGDSSPSGASMAGKGSATPAPSPAGASGGGRSGASAGASGGGAAAGGAAAGAGAGASAGGAAAAGPAAPIVMGAQMVKERAKAVGEAAQGAVQSATDDATGA</sequence>
<keyword evidence="2" id="KW-0472">Membrane</keyword>
<dbReference type="Pfam" id="PF19590">
    <property type="entry name" value="TrbL_3"/>
    <property type="match status" value="1"/>
</dbReference>
<accession>A0A1H3TED0</accession>
<evidence type="ECO:0000256" key="1">
    <source>
        <dbReference type="SAM" id="MobiDB-lite"/>
    </source>
</evidence>
<evidence type="ECO:0000313" key="3">
    <source>
        <dbReference type="EMBL" id="SDZ48604.1"/>
    </source>
</evidence>
<proteinExistence type="predicted"/>
<keyword evidence="4" id="KW-1185">Reference proteome</keyword>
<feature type="transmembrane region" description="Helical" evidence="2">
    <location>
        <begin position="267"/>
        <end position="288"/>
    </location>
</feature>
<feature type="compositionally biased region" description="Gly residues" evidence="1">
    <location>
        <begin position="463"/>
        <end position="475"/>
    </location>
</feature>
<dbReference type="EMBL" id="FNPZ01000005">
    <property type="protein sequence ID" value="SDZ48604.1"/>
    <property type="molecule type" value="Genomic_DNA"/>
</dbReference>
<keyword evidence="2" id="KW-0812">Transmembrane</keyword>
<gene>
    <name evidence="3" type="ORF">SAMN05216554_4142</name>
</gene>